<protein>
    <submittedName>
        <fullName evidence="2">Uncharacterized protein</fullName>
    </submittedName>
</protein>
<evidence type="ECO:0000313" key="3">
    <source>
        <dbReference type="Proteomes" id="UP000064893"/>
    </source>
</evidence>
<feature type="chain" id="PRO_5006599666" evidence="1">
    <location>
        <begin position="22"/>
        <end position="326"/>
    </location>
</feature>
<evidence type="ECO:0000313" key="2">
    <source>
        <dbReference type="EMBL" id="ALO17290.1"/>
    </source>
</evidence>
<dbReference type="OrthoDB" id="1320573at2"/>
<dbReference type="EMBL" id="CP013118">
    <property type="protein sequence ID" value="ALO17290.1"/>
    <property type="molecule type" value="Genomic_DNA"/>
</dbReference>
<keyword evidence="1" id="KW-0732">Signal</keyword>
<name>A0A0S2I4X1_9BACT</name>
<dbReference type="AlphaFoldDB" id="A0A0S2I4X1"/>
<dbReference type="RefSeq" id="WP_057954580.1">
    <property type="nucleotide sequence ID" value="NZ_CP013118.1"/>
</dbReference>
<dbReference type="KEGG" id="blq:L21SP5_03692"/>
<reference evidence="2 3" key="1">
    <citation type="submission" date="2015-11" db="EMBL/GenBank/DDBJ databases">
        <title>Description and complete genome sequence of a novel strain predominating in hypersaline microbial mats and representing a new family of the Bacteriodetes phylum.</title>
        <authorList>
            <person name="Spring S."/>
            <person name="Bunk B."/>
            <person name="Sproer C."/>
            <person name="Klenk H.-P."/>
        </authorList>
    </citation>
    <scope>NUCLEOTIDE SEQUENCE [LARGE SCALE GENOMIC DNA]</scope>
    <source>
        <strain evidence="2 3">L21-Spi-D4</strain>
    </source>
</reference>
<keyword evidence="3" id="KW-1185">Reference proteome</keyword>
<dbReference type="Pfam" id="PF19672">
    <property type="entry name" value="DUF6175"/>
    <property type="match status" value="1"/>
</dbReference>
<accession>A0A0S2I4X1</accession>
<dbReference type="InterPro" id="IPR046173">
    <property type="entry name" value="DUF6175"/>
</dbReference>
<dbReference type="Proteomes" id="UP000064893">
    <property type="component" value="Chromosome"/>
</dbReference>
<evidence type="ECO:0000256" key="1">
    <source>
        <dbReference type="SAM" id="SignalP"/>
    </source>
</evidence>
<sequence precursor="true">MKNIVLTISVLLLAVSMFAQPAKKPTIMVVPSDQYCISRDYKQEFNNQGETKVLPDYKKALQNDSDLRLVISKMSGIMADRGFPLKDLEQELKKLENERAQKDMTISSSTGMGLAESPIDALLRTAKADIIMDLSFEIKRRGPQQYITYILNGYDAYTSKNIASSSGAGEPSSAATPDVLLEEAVLAHMDEFNDRLMNYFTDMFEKGREVTIQVLVNDAAMDNLESEYTWKGKTGELSQLINAWFIMNTVEKRFSRATSTANLLIMDQVRMPMFTEDPWTGEKVGQDTQDFAYKLRDWLEDEIGLADPIKIAPKGLGEVWLIIGGK</sequence>
<proteinExistence type="predicted"/>
<gene>
    <name evidence="2" type="ORF">L21SP5_03692</name>
</gene>
<dbReference type="PATRIC" id="fig|1307839.3.peg.3948"/>
<dbReference type="STRING" id="1307839.L21SP5_03692"/>
<feature type="signal peptide" evidence="1">
    <location>
        <begin position="1"/>
        <end position="21"/>
    </location>
</feature>
<organism evidence="2 3">
    <name type="scientific">Salinivirga cyanobacteriivorans</name>
    <dbReference type="NCBI Taxonomy" id="1307839"/>
    <lineage>
        <taxon>Bacteria</taxon>
        <taxon>Pseudomonadati</taxon>
        <taxon>Bacteroidota</taxon>
        <taxon>Bacteroidia</taxon>
        <taxon>Bacteroidales</taxon>
        <taxon>Salinivirgaceae</taxon>
        <taxon>Salinivirga</taxon>
    </lineage>
</organism>